<protein>
    <recommendedName>
        <fullName evidence="4">Protein involved in plasmid replication-relaxation</fullName>
    </recommendedName>
</protein>
<evidence type="ECO:0000256" key="1">
    <source>
        <dbReference type="SAM" id="MobiDB-lite"/>
    </source>
</evidence>
<sequence>MEGRLRSDPHSSTHQGRAGRGGRRAGEPDAGLWFRLVDRDRRLLVLLAEHKVLTTNQIAAIEFLSVRRAQDRLRHLRELGVVFAFRESYVHGGTSQTRFALGYLGARVIAAQRAEKPPSPKAYTESLERLALWPKLDHQLGVNDFFCALAAHRNPARLREAGRSGEVSGLTQWWSERRCSEFFWRHLGGGRDARLRPDGYGCWEEHGRTVRFFLEHDTGTESLAKVTSKLDDYAAFPTDAFGVLLFSVHSARREHALRAALRRALPGGDPGFVIATAARDDNSFGHGGGPAGPVWGLCTSAGGDSVPRRHRLAELPQRGPSVAHSASNAGQPLNEAAFDSNDREMSRLINTPQPEPAHPAGYGDEDDDLDDLALYDDADVDDVYRVPTDLAPPSVKRPFRTRWAA</sequence>
<evidence type="ECO:0000313" key="2">
    <source>
        <dbReference type="EMBL" id="GAA3675018.1"/>
    </source>
</evidence>
<feature type="region of interest" description="Disordered" evidence="1">
    <location>
        <begin position="385"/>
        <end position="405"/>
    </location>
</feature>
<dbReference type="InterPro" id="IPR025855">
    <property type="entry name" value="Replic_Relax"/>
</dbReference>
<feature type="region of interest" description="Disordered" evidence="1">
    <location>
        <begin position="1"/>
        <end position="25"/>
    </location>
</feature>
<dbReference type="Pfam" id="PF13814">
    <property type="entry name" value="Replic_Relax"/>
    <property type="match status" value="1"/>
</dbReference>
<organism evidence="2 3">
    <name type="scientific">Lentzea roselyniae</name>
    <dbReference type="NCBI Taxonomy" id="531940"/>
    <lineage>
        <taxon>Bacteria</taxon>
        <taxon>Bacillati</taxon>
        <taxon>Actinomycetota</taxon>
        <taxon>Actinomycetes</taxon>
        <taxon>Pseudonocardiales</taxon>
        <taxon>Pseudonocardiaceae</taxon>
        <taxon>Lentzea</taxon>
    </lineage>
</organism>
<accession>A0ABP7BZY6</accession>
<keyword evidence="3" id="KW-1185">Reference proteome</keyword>
<evidence type="ECO:0008006" key="4">
    <source>
        <dbReference type="Google" id="ProtNLM"/>
    </source>
</evidence>
<feature type="region of interest" description="Disordered" evidence="1">
    <location>
        <begin position="347"/>
        <end position="371"/>
    </location>
</feature>
<dbReference type="EMBL" id="BAABBE010000029">
    <property type="protein sequence ID" value="GAA3675018.1"/>
    <property type="molecule type" value="Genomic_DNA"/>
</dbReference>
<reference evidence="3" key="1">
    <citation type="journal article" date="2019" name="Int. J. Syst. Evol. Microbiol.">
        <title>The Global Catalogue of Microorganisms (GCM) 10K type strain sequencing project: providing services to taxonomists for standard genome sequencing and annotation.</title>
        <authorList>
            <consortium name="The Broad Institute Genomics Platform"/>
            <consortium name="The Broad Institute Genome Sequencing Center for Infectious Disease"/>
            <person name="Wu L."/>
            <person name="Ma J."/>
        </authorList>
    </citation>
    <scope>NUCLEOTIDE SEQUENCE [LARGE SCALE GENOMIC DNA]</scope>
    <source>
        <strain evidence="3">JCM 17494</strain>
    </source>
</reference>
<feature type="compositionally biased region" description="Basic and acidic residues" evidence="1">
    <location>
        <begin position="1"/>
        <end position="11"/>
    </location>
</feature>
<dbReference type="Proteomes" id="UP001500711">
    <property type="component" value="Unassembled WGS sequence"/>
</dbReference>
<gene>
    <name evidence="2" type="ORF">GCM10022267_72400</name>
</gene>
<evidence type="ECO:0000313" key="3">
    <source>
        <dbReference type="Proteomes" id="UP001500711"/>
    </source>
</evidence>
<name>A0ABP7BZY6_9PSEU</name>
<comment type="caution">
    <text evidence="2">The sequence shown here is derived from an EMBL/GenBank/DDBJ whole genome shotgun (WGS) entry which is preliminary data.</text>
</comment>
<proteinExistence type="predicted"/>